<keyword evidence="3 5" id="KW-1133">Transmembrane helix</keyword>
<feature type="transmembrane region" description="Helical" evidence="5">
    <location>
        <begin position="47"/>
        <end position="67"/>
    </location>
</feature>
<evidence type="ECO:0000256" key="4">
    <source>
        <dbReference type="ARBA" id="ARBA00023136"/>
    </source>
</evidence>
<reference evidence="6" key="1">
    <citation type="submission" date="2022-10" db="EMBL/GenBank/DDBJ databases">
        <title>YIM 151497 complete genome.</title>
        <authorList>
            <person name="Chen X."/>
        </authorList>
    </citation>
    <scope>NUCLEOTIDE SEQUENCE</scope>
    <source>
        <strain evidence="6">YIM 151497</strain>
    </source>
</reference>
<evidence type="ECO:0000313" key="6">
    <source>
        <dbReference type="EMBL" id="UYQ71494.1"/>
    </source>
</evidence>
<evidence type="ECO:0000256" key="3">
    <source>
        <dbReference type="ARBA" id="ARBA00022989"/>
    </source>
</evidence>
<evidence type="ECO:0000313" key="7">
    <source>
        <dbReference type="Proteomes" id="UP001163882"/>
    </source>
</evidence>
<dbReference type="Pfam" id="PF07681">
    <property type="entry name" value="DoxX"/>
    <property type="match status" value="1"/>
</dbReference>
<evidence type="ECO:0000256" key="1">
    <source>
        <dbReference type="ARBA" id="ARBA00004141"/>
    </source>
</evidence>
<feature type="transmembrane region" description="Helical" evidence="5">
    <location>
        <begin position="6"/>
        <end position="26"/>
    </location>
</feature>
<dbReference type="RefSeq" id="WP_264225145.1">
    <property type="nucleotide sequence ID" value="NZ_CP107716.1"/>
</dbReference>
<feature type="transmembrane region" description="Helical" evidence="5">
    <location>
        <begin position="102"/>
        <end position="122"/>
    </location>
</feature>
<accession>A0ABY6ILM1</accession>
<dbReference type="InterPro" id="IPR032808">
    <property type="entry name" value="DoxX"/>
</dbReference>
<sequence length="124" mass="12934">MAEQLVASALIVARLMMGSLFIVGGLRHFWALGPIASVMRDRGVPQAKAVLIAGSLYQVVLGVTLALGLFVPYSALGLIGFTVAATIMLVNFWDKAEPERTALFGVFMSNVAIVGGLLGLAATA</sequence>
<protein>
    <submittedName>
        <fullName evidence="6">DoxX family protein</fullName>
    </submittedName>
</protein>
<evidence type="ECO:0000256" key="2">
    <source>
        <dbReference type="ARBA" id="ARBA00022692"/>
    </source>
</evidence>
<feature type="transmembrane region" description="Helical" evidence="5">
    <location>
        <begin position="73"/>
        <end position="93"/>
    </location>
</feature>
<keyword evidence="4 5" id="KW-0472">Membrane</keyword>
<gene>
    <name evidence="6" type="ORF">OF122_15795</name>
</gene>
<comment type="subcellular location">
    <subcellularLocation>
        <location evidence="1">Membrane</location>
        <topology evidence="1">Multi-pass membrane protein</topology>
    </subcellularLocation>
</comment>
<name>A0ABY6ILM1_9HYPH</name>
<keyword evidence="7" id="KW-1185">Reference proteome</keyword>
<evidence type="ECO:0000256" key="5">
    <source>
        <dbReference type="SAM" id="Phobius"/>
    </source>
</evidence>
<organism evidence="6 7">
    <name type="scientific">Pelagibacterium flavum</name>
    <dbReference type="NCBI Taxonomy" id="2984530"/>
    <lineage>
        <taxon>Bacteria</taxon>
        <taxon>Pseudomonadati</taxon>
        <taxon>Pseudomonadota</taxon>
        <taxon>Alphaproteobacteria</taxon>
        <taxon>Hyphomicrobiales</taxon>
        <taxon>Devosiaceae</taxon>
        <taxon>Pelagibacterium</taxon>
    </lineage>
</organism>
<dbReference type="EMBL" id="CP107716">
    <property type="protein sequence ID" value="UYQ71494.1"/>
    <property type="molecule type" value="Genomic_DNA"/>
</dbReference>
<proteinExistence type="predicted"/>
<keyword evidence="2 5" id="KW-0812">Transmembrane</keyword>
<dbReference type="Proteomes" id="UP001163882">
    <property type="component" value="Chromosome"/>
</dbReference>